<comment type="caution">
    <text evidence="1">The sequence shown here is derived from an EMBL/GenBank/DDBJ whole genome shotgun (WGS) entry which is preliminary data.</text>
</comment>
<protein>
    <submittedName>
        <fullName evidence="1">Uncharacterized protein</fullName>
    </submittedName>
</protein>
<accession>A0A0F9EI27</accession>
<evidence type="ECO:0000313" key="1">
    <source>
        <dbReference type="EMBL" id="KKL44545.1"/>
    </source>
</evidence>
<dbReference type="InterPro" id="IPR027417">
    <property type="entry name" value="P-loop_NTPase"/>
</dbReference>
<dbReference type="Gene3D" id="3.40.50.300">
    <property type="entry name" value="P-loop containing nucleotide triphosphate hydrolases"/>
    <property type="match status" value="1"/>
</dbReference>
<sequence length="255" mass="29331">MQKNNGNNGNPNWVEMLKGWRKEKAEQYAKAILSPPTATTLYKALPRPGVVLIMGHRRKGKTGLAHQAANLYHKVYGAPAVVHLPHIPEPLRKKIQKLLPSWMKVVDRVSEWPKDAVVIYDEAAQSAHARRSQSNEAIALDNLVGISGQRNQLLIFISHHSRKIDLNLVHEVDRILWKEPTFAHQMFERDELSDFTMRAFDFFQAIPRARARLKATLVMDFQRLEFKKCDNVLAPWWSDDLSRLFQDIQVGKGRN</sequence>
<reference evidence="1" key="1">
    <citation type="journal article" date="2015" name="Nature">
        <title>Complex archaea that bridge the gap between prokaryotes and eukaryotes.</title>
        <authorList>
            <person name="Spang A."/>
            <person name="Saw J.H."/>
            <person name="Jorgensen S.L."/>
            <person name="Zaremba-Niedzwiedzka K."/>
            <person name="Martijn J."/>
            <person name="Lind A.E."/>
            <person name="van Eijk R."/>
            <person name="Schleper C."/>
            <person name="Guy L."/>
            <person name="Ettema T.J."/>
        </authorList>
    </citation>
    <scope>NUCLEOTIDE SEQUENCE</scope>
</reference>
<proteinExistence type="predicted"/>
<name>A0A0F9EI27_9ZZZZ</name>
<dbReference type="EMBL" id="LAZR01034719">
    <property type="protein sequence ID" value="KKL44545.1"/>
    <property type="molecule type" value="Genomic_DNA"/>
</dbReference>
<organism evidence="1">
    <name type="scientific">marine sediment metagenome</name>
    <dbReference type="NCBI Taxonomy" id="412755"/>
    <lineage>
        <taxon>unclassified sequences</taxon>
        <taxon>metagenomes</taxon>
        <taxon>ecological metagenomes</taxon>
    </lineage>
</organism>
<gene>
    <name evidence="1" type="ORF">LCGC14_2364600</name>
</gene>
<dbReference type="AlphaFoldDB" id="A0A0F9EI27"/>
<dbReference type="SUPFAM" id="SSF52540">
    <property type="entry name" value="P-loop containing nucleoside triphosphate hydrolases"/>
    <property type="match status" value="1"/>
</dbReference>